<name>A0ACC1CUV7_9NEOP</name>
<reference evidence="1 2" key="1">
    <citation type="journal article" date="2021" name="Front. Genet.">
        <title>Chromosome-Level Genome Assembly Reveals Significant Gene Expansion in the Toll and IMD Signaling Pathways of Dendrolimus kikuchii.</title>
        <authorList>
            <person name="Zhou J."/>
            <person name="Wu P."/>
            <person name="Xiong Z."/>
            <person name="Liu N."/>
            <person name="Zhao N."/>
            <person name="Ji M."/>
            <person name="Qiu Y."/>
            <person name="Yang B."/>
        </authorList>
    </citation>
    <scope>NUCLEOTIDE SEQUENCE [LARGE SCALE GENOMIC DNA]</scope>
    <source>
        <strain evidence="1">Ann1</strain>
    </source>
</reference>
<comment type="caution">
    <text evidence="1">The sequence shown here is derived from an EMBL/GenBank/DDBJ whole genome shotgun (WGS) entry which is preliminary data.</text>
</comment>
<gene>
    <name evidence="1" type="ORF">K1T71_009497</name>
</gene>
<evidence type="ECO:0000313" key="2">
    <source>
        <dbReference type="Proteomes" id="UP000824533"/>
    </source>
</evidence>
<organism evidence="1 2">
    <name type="scientific">Dendrolimus kikuchii</name>
    <dbReference type="NCBI Taxonomy" id="765133"/>
    <lineage>
        <taxon>Eukaryota</taxon>
        <taxon>Metazoa</taxon>
        <taxon>Ecdysozoa</taxon>
        <taxon>Arthropoda</taxon>
        <taxon>Hexapoda</taxon>
        <taxon>Insecta</taxon>
        <taxon>Pterygota</taxon>
        <taxon>Neoptera</taxon>
        <taxon>Endopterygota</taxon>
        <taxon>Lepidoptera</taxon>
        <taxon>Glossata</taxon>
        <taxon>Ditrysia</taxon>
        <taxon>Bombycoidea</taxon>
        <taxon>Lasiocampidae</taxon>
        <taxon>Dendrolimus</taxon>
    </lineage>
</organism>
<evidence type="ECO:0000313" key="1">
    <source>
        <dbReference type="EMBL" id="KAJ0175356.1"/>
    </source>
</evidence>
<keyword evidence="2" id="KW-1185">Reference proteome</keyword>
<dbReference type="Proteomes" id="UP000824533">
    <property type="component" value="Linkage Group LG16"/>
</dbReference>
<protein>
    <submittedName>
        <fullName evidence="1">Uncharacterized protein</fullName>
    </submittedName>
</protein>
<proteinExistence type="predicted"/>
<dbReference type="EMBL" id="CM034402">
    <property type="protein sequence ID" value="KAJ0175356.1"/>
    <property type="molecule type" value="Genomic_DNA"/>
</dbReference>
<accession>A0ACC1CUV7</accession>
<sequence length="766" mass="87921">MLSTISQIYDPLGLLAPTIIIAKNLLQKLWLSKIDWDDPIPHSVLLKWHSFISKLGILQNVRIPRYVRHENAKTTELHIFSDASQDAYGACAYIRSYVDDNTIATILLCAKSKVAPVKPVSIPRLELCGALLGARLYAKIIKSMRLTFDKIYFWTDSTIVLGWLRMSPSLLKTFVQNRVVEINELTGDLSWFHVSGKQNPADMLSRGVQLDVLQSSDVWWRGPAFLRESNYNWAHNSNSDVNNIELPELKTFKTTLVSQIHTDFIQFERFSSYNRLVRAIAYSLRFIHNCRSKIKTQNLTGAISLDEKNNALKLLTRISQEQSFPDIYQSLVNEKPFKCSRDISSLNVFLDNNKLIRVGGRLANSEVFNFDKKHPLLLNAKHLFTRLLFQHHHHNLLHAGPQSLLAAIRECWWPLKGRNLAKQTVYNCVRCMRLKAKNIQPQMGNLPRERLESVYPFYRCGLDYGGPLLILNRKGRGAKLEKCYICLFVCFSTRAIHLDLVTSLSSESYILALKRFISRRGKPAEIFSDNGRTFVGALKQFSKFLLDKHDDLINFTADNSIKLTFIPPYSPHWGGLWEAGIKSCKFHLRRVVGNANLTYEEMSTVLTQVEAILNSRPMYPMSPDPNDLLPLTPGHFLIGRPLTAPVHQDLTSAVTQHLTRYDRVEQMRQHFWTRWSKEYISELQRRVKWQKNVNTLTPDTLVLIKEENLPPLKWRLGRVLQTFTGKDGISRVADVKTAAGIIQRSFSKICPLLQLDEIHQSVPHQL</sequence>